<dbReference type="EMBL" id="CH408035">
    <property type="protein sequence ID" value="EAQ83595.1"/>
    <property type="molecule type" value="Genomic_DNA"/>
</dbReference>
<dbReference type="GO" id="GO:0005739">
    <property type="term" value="C:mitochondrion"/>
    <property type="evidence" value="ECO:0007669"/>
    <property type="project" value="UniProtKB-SubCell"/>
</dbReference>
<keyword evidence="6" id="KW-0472">Membrane</keyword>
<sequence length="516" mass="57939">MTPNLSNSNTLIAISNPVSPTVDIIAVHGINLWGNETHAENTWTHDETGVNWLRTLLPERLPEARVLAFQYNANVMFGSSTAGVREQAINLLGCLKAVRKENESRPIIFIAHTMGGIIVKEALVTAWQEHRANPMIGVSTYHIFFLAVPHKGSDHASWGQIVADIYRTMTIQPNNSLLERLKRAPSDNEDLNARFKRLHEAYKFYSCVESLPYQGLPGLPGLGIIVQKDSATLGLSASKETVRTANRDHRGICKFSGADDPEWTFLSAQIVQAAQGAATRCHPTPTMHYRQAMFDDLELQDADEQIPSLHEASDEARRTLDRGDDLFGKLKRKRRGEIAQAGQELFSLASLLLMTLAPIFSFLTKEEALDGARKALEAEDKIMEVEAWAIDRLNEHQREMLRAGNMLQRAISSQSHRQPEETSDWKLDVSRLQSKLVKEMEATMAEIHGSHQRHNRAKAEKEGMEVALAEIANKDHTEFWLATAERLGRLRPHNRKPRKMLVVDGAPMAVQSCNMW</sequence>
<evidence type="ECO:0000256" key="6">
    <source>
        <dbReference type="ARBA" id="ARBA00023136"/>
    </source>
</evidence>
<evidence type="ECO:0000256" key="4">
    <source>
        <dbReference type="ARBA" id="ARBA00022824"/>
    </source>
</evidence>
<dbReference type="RefSeq" id="XP_001227926.1">
    <property type="nucleotide sequence ID" value="XM_001227925.1"/>
</dbReference>
<protein>
    <recommendedName>
        <fullName evidence="9">DUF676 domain-containing protein</fullName>
    </recommendedName>
</protein>
<dbReference type="GO" id="GO:0005783">
    <property type="term" value="C:endoplasmic reticulum"/>
    <property type="evidence" value="ECO:0007669"/>
    <property type="project" value="UniProtKB-SubCell"/>
</dbReference>
<dbReference type="InParanoid" id="Q2GPV5"/>
<dbReference type="PANTHER" id="PTHR48182:SF2">
    <property type="entry name" value="PROTEIN SERAC1"/>
    <property type="match status" value="1"/>
</dbReference>
<evidence type="ECO:0000313" key="8">
    <source>
        <dbReference type="Proteomes" id="UP000001056"/>
    </source>
</evidence>
<evidence type="ECO:0000256" key="3">
    <source>
        <dbReference type="ARBA" id="ARBA00004370"/>
    </source>
</evidence>
<evidence type="ECO:0008006" key="9">
    <source>
        <dbReference type="Google" id="ProtNLM"/>
    </source>
</evidence>
<dbReference type="InterPro" id="IPR052374">
    <property type="entry name" value="SERAC1"/>
</dbReference>
<evidence type="ECO:0000256" key="5">
    <source>
        <dbReference type="ARBA" id="ARBA00023128"/>
    </source>
</evidence>
<keyword evidence="4" id="KW-0256">Endoplasmic reticulum</keyword>
<dbReference type="GeneID" id="4396106"/>
<dbReference type="Gene3D" id="3.40.50.1820">
    <property type="entry name" value="alpha/beta hydrolase"/>
    <property type="match status" value="1"/>
</dbReference>
<name>Q2GPV5_CHAGB</name>
<dbReference type="InterPro" id="IPR029058">
    <property type="entry name" value="AB_hydrolase_fold"/>
</dbReference>
<dbReference type="SUPFAM" id="SSF53474">
    <property type="entry name" value="alpha/beta-Hydrolases"/>
    <property type="match status" value="1"/>
</dbReference>
<evidence type="ECO:0000256" key="1">
    <source>
        <dbReference type="ARBA" id="ARBA00004173"/>
    </source>
</evidence>
<dbReference type="OrthoDB" id="1658288at2759"/>
<dbReference type="OMA" id="AENTWTH"/>
<dbReference type="AlphaFoldDB" id="Q2GPV5"/>
<dbReference type="HOGENOM" id="CLU_527848_0_0_1"/>
<dbReference type="VEuPathDB" id="FungiDB:CHGG_09999"/>
<proteinExistence type="predicted"/>
<comment type="subcellular location">
    <subcellularLocation>
        <location evidence="2">Endoplasmic reticulum</location>
    </subcellularLocation>
    <subcellularLocation>
        <location evidence="3">Membrane</location>
    </subcellularLocation>
    <subcellularLocation>
        <location evidence="1">Mitochondrion</location>
    </subcellularLocation>
</comment>
<organism evidence="7 8">
    <name type="scientific">Chaetomium globosum (strain ATCC 6205 / CBS 148.51 / DSM 1962 / NBRC 6347 / NRRL 1970)</name>
    <name type="common">Soil fungus</name>
    <dbReference type="NCBI Taxonomy" id="306901"/>
    <lineage>
        <taxon>Eukaryota</taxon>
        <taxon>Fungi</taxon>
        <taxon>Dikarya</taxon>
        <taxon>Ascomycota</taxon>
        <taxon>Pezizomycotina</taxon>
        <taxon>Sordariomycetes</taxon>
        <taxon>Sordariomycetidae</taxon>
        <taxon>Sordariales</taxon>
        <taxon>Chaetomiaceae</taxon>
        <taxon>Chaetomium</taxon>
    </lineage>
</organism>
<reference evidence="8" key="1">
    <citation type="journal article" date="2015" name="Genome Announc.">
        <title>Draft genome sequence of the cellulolytic fungus Chaetomium globosum.</title>
        <authorList>
            <person name="Cuomo C.A."/>
            <person name="Untereiner W.A."/>
            <person name="Ma L.-J."/>
            <person name="Grabherr M."/>
            <person name="Birren B.W."/>
        </authorList>
    </citation>
    <scope>NUCLEOTIDE SEQUENCE [LARGE SCALE GENOMIC DNA]</scope>
    <source>
        <strain evidence="8">ATCC 6205 / CBS 148.51 / DSM 1962 / NBRC 6347 / NRRL 1970</strain>
    </source>
</reference>
<keyword evidence="5" id="KW-0496">Mitochondrion</keyword>
<evidence type="ECO:0000256" key="2">
    <source>
        <dbReference type="ARBA" id="ARBA00004240"/>
    </source>
</evidence>
<dbReference type="Proteomes" id="UP000001056">
    <property type="component" value="Unassembled WGS sequence"/>
</dbReference>
<evidence type="ECO:0000313" key="7">
    <source>
        <dbReference type="EMBL" id="EAQ83595.1"/>
    </source>
</evidence>
<dbReference type="PANTHER" id="PTHR48182">
    <property type="entry name" value="PROTEIN SERAC1"/>
    <property type="match status" value="1"/>
</dbReference>
<keyword evidence="8" id="KW-1185">Reference proteome</keyword>
<accession>Q2GPV5</accession>
<dbReference type="GO" id="GO:0016020">
    <property type="term" value="C:membrane"/>
    <property type="evidence" value="ECO:0007669"/>
    <property type="project" value="UniProtKB-SubCell"/>
</dbReference>
<dbReference type="eggNOG" id="KOG2029">
    <property type="taxonomic scope" value="Eukaryota"/>
</dbReference>
<gene>
    <name evidence="7" type="ORF">CHGG_09999</name>
</gene>